<sequence length="61" mass="6630">MPHSARKSRSLLQDIACKGLVEGASCCPSLPRARKQSGVLYSYSLPCSPRPLKGNACNRLR</sequence>
<name>A0A0M2NJA3_9FIRM</name>
<gene>
    <name evidence="1" type="ORF">CHK_0238</name>
</gene>
<dbReference type="STRING" id="270498.CHK_0238"/>
<accession>A0A0M2NJA3</accession>
<reference evidence="1 2" key="1">
    <citation type="submission" date="2015-04" db="EMBL/GenBank/DDBJ databases">
        <title>Draft genome sequence of bacteremic isolate Catabacter hongkongensis type strain HKU16T.</title>
        <authorList>
            <person name="Lau S.K."/>
            <person name="Teng J.L."/>
            <person name="Huang Y."/>
            <person name="Curreem S.O."/>
            <person name="Tsui S.K."/>
            <person name="Woo P.C."/>
        </authorList>
    </citation>
    <scope>NUCLEOTIDE SEQUENCE [LARGE SCALE GENOMIC DNA]</scope>
    <source>
        <strain evidence="1 2">HKU16</strain>
    </source>
</reference>
<protein>
    <submittedName>
        <fullName evidence="1">Uncharacterized protein</fullName>
    </submittedName>
</protein>
<dbReference type="AlphaFoldDB" id="A0A0M2NJA3"/>
<comment type="caution">
    <text evidence="1">The sequence shown here is derived from an EMBL/GenBank/DDBJ whole genome shotgun (WGS) entry which is preliminary data.</text>
</comment>
<proteinExistence type="predicted"/>
<dbReference type="EMBL" id="LAYJ01000030">
    <property type="protein sequence ID" value="KKI52253.1"/>
    <property type="molecule type" value="Genomic_DNA"/>
</dbReference>
<keyword evidence="2" id="KW-1185">Reference proteome</keyword>
<organism evidence="1 2">
    <name type="scientific">Christensenella hongkongensis</name>
    <dbReference type="NCBI Taxonomy" id="270498"/>
    <lineage>
        <taxon>Bacteria</taxon>
        <taxon>Bacillati</taxon>
        <taxon>Bacillota</taxon>
        <taxon>Clostridia</taxon>
        <taxon>Christensenellales</taxon>
        <taxon>Christensenellaceae</taxon>
        <taxon>Christensenella</taxon>
    </lineage>
</organism>
<evidence type="ECO:0000313" key="2">
    <source>
        <dbReference type="Proteomes" id="UP000034076"/>
    </source>
</evidence>
<dbReference type="Proteomes" id="UP000034076">
    <property type="component" value="Unassembled WGS sequence"/>
</dbReference>
<evidence type="ECO:0000313" key="1">
    <source>
        <dbReference type="EMBL" id="KKI52253.1"/>
    </source>
</evidence>